<evidence type="ECO:0000259" key="4">
    <source>
        <dbReference type="Pfam" id="PF00717"/>
    </source>
</evidence>
<proteinExistence type="predicted"/>
<dbReference type="STRING" id="1166073.SAMN05192530_103274"/>
<dbReference type="AlphaFoldDB" id="A0A1H0GR95"/>
<sequence>MSFDQFATLFASSEATGDRSVRTTRGVPLLGHAQAGHDGYFDDAGFPTGEGWDRVDLPEASEGTYALEVAGRSMEPLYRDGDILVVSPSAQIRRGDRVVARTRQGEVMVKILQRRTAGSVELASINPDFPTRTFDPKDLEWIARVVWVSQ</sequence>
<feature type="domain" description="Peptidase S24/S26A/S26B/S26C" evidence="4">
    <location>
        <begin position="28"/>
        <end position="146"/>
    </location>
</feature>
<keyword evidence="1" id="KW-0805">Transcription regulation</keyword>
<evidence type="ECO:0000256" key="2">
    <source>
        <dbReference type="ARBA" id="ARBA00023125"/>
    </source>
</evidence>
<dbReference type="PANTHER" id="PTHR40661:SF3">
    <property type="entry name" value="FELS-1 PROPHAGE TRANSCRIPTIONAL REGULATOR"/>
    <property type="match status" value="1"/>
</dbReference>
<name>A0A1H0GR95_9HYPH</name>
<accession>A0A1H0GR95</accession>
<evidence type="ECO:0000256" key="1">
    <source>
        <dbReference type="ARBA" id="ARBA00023015"/>
    </source>
</evidence>
<gene>
    <name evidence="5" type="ORF">SAMN05192530_103274</name>
</gene>
<evidence type="ECO:0000313" key="6">
    <source>
        <dbReference type="Proteomes" id="UP000198793"/>
    </source>
</evidence>
<dbReference type="Pfam" id="PF00717">
    <property type="entry name" value="Peptidase_S24"/>
    <property type="match status" value="1"/>
</dbReference>
<dbReference type="InterPro" id="IPR015927">
    <property type="entry name" value="Peptidase_S24_S26A/B/C"/>
</dbReference>
<organism evidence="5 6">
    <name type="scientific">Aureimonas jatrophae</name>
    <dbReference type="NCBI Taxonomy" id="1166073"/>
    <lineage>
        <taxon>Bacteria</taxon>
        <taxon>Pseudomonadati</taxon>
        <taxon>Pseudomonadota</taxon>
        <taxon>Alphaproteobacteria</taxon>
        <taxon>Hyphomicrobiales</taxon>
        <taxon>Aurantimonadaceae</taxon>
        <taxon>Aureimonas</taxon>
    </lineage>
</organism>
<keyword evidence="2" id="KW-0238">DNA-binding</keyword>
<dbReference type="InterPro" id="IPR036286">
    <property type="entry name" value="LexA/Signal_pep-like_sf"/>
</dbReference>
<reference evidence="5 6" key="1">
    <citation type="submission" date="2016-10" db="EMBL/GenBank/DDBJ databases">
        <authorList>
            <person name="de Groot N.N."/>
        </authorList>
    </citation>
    <scope>NUCLEOTIDE SEQUENCE [LARGE SCALE GENOMIC DNA]</scope>
    <source>
        <strain evidence="6">L7-484,KACC 16230,DSM 25025</strain>
    </source>
</reference>
<dbReference type="SUPFAM" id="SSF51306">
    <property type="entry name" value="LexA/Signal peptidase"/>
    <property type="match status" value="1"/>
</dbReference>
<evidence type="ECO:0000313" key="5">
    <source>
        <dbReference type="EMBL" id="SDO09417.1"/>
    </source>
</evidence>
<dbReference type="GO" id="GO:0003677">
    <property type="term" value="F:DNA binding"/>
    <property type="evidence" value="ECO:0007669"/>
    <property type="project" value="UniProtKB-KW"/>
</dbReference>
<protein>
    <submittedName>
        <fullName evidence="5">Peptidase S24-like</fullName>
    </submittedName>
</protein>
<keyword evidence="3" id="KW-0804">Transcription</keyword>
<evidence type="ECO:0000256" key="3">
    <source>
        <dbReference type="ARBA" id="ARBA00023163"/>
    </source>
</evidence>
<dbReference type="InterPro" id="IPR039418">
    <property type="entry name" value="LexA-like"/>
</dbReference>
<dbReference type="PANTHER" id="PTHR40661">
    <property type="match status" value="1"/>
</dbReference>
<dbReference type="Gene3D" id="2.10.109.10">
    <property type="entry name" value="Umud Fragment, subunit A"/>
    <property type="match status" value="1"/>
</dbReference>
<dbReference type="EMBL" id="FNIT01000003">
    <property type="protein sequence ID" value="SDO09417.1"/>
    <property type="molecule type" value="Genomic_DNA"/>
</dbReference>
<keyword evidence="6" id="KW-1185">Reference proteome</keyword>
<dbReference type="CDD" id="cd06529">
    <property type="entry name" value="S24_LexA-like"/>
    <property type="match status" value="1"/>
</dbReference>
<dbReference type="Proteomes" id="UP000198793">
    <property type="component" value="Unassembled WGS sequence"/>
</dbReference>